<dbReference type="Proteomes" id="UP000808349">
    <property type="component" value="Unassembled WGS sequence"/>
</dbReference>
<dbReference type="AlphaFoldDB" id="A0A9D7XJF9"/>
<evidence type="ECO:0008006" key="3">
    <source>
        <dbReference type="Google" id="ProtNLM"/>
    </source>
</evidence>
<proteinExistence type="predicted"/>
<evidence type="ECO:0000313" key="1">
    <source>
        <dbReference type="EMBL" id="MBK9719697.1"/>
    </source>
</evidence>
<protein>
    <recommendedName>
        <fullName evidence="3">Septum formation initiator</fullName>
    </recommendedName>
</protein>
<organism evidence="1 2">
    <name type="scientific">Candidatus Defluviibacterium haderslevense</name>
    <dbReference type="NCBI Taxonomy" id="2981993"/>
    <lineage>
        <taxon>Bacteria</taxon>
        <taxon>Pseudomonadati</taxon>
        <taxon>Bacteroidota</taxon>
        <taxon>Saprospiria</taxon>
        <taxon>Saprospirales</taxon>
        <taxon>Saprospiraceae</taxon>
        <taxon>Candidatus Defluviibacterium</taxon>
    </lineage>
</organism>
<gene>
    <name evidence="1" type="ORF">IPO85_19700</name>
</gene>
<dbReference type="EMBL" id="JADKFW010000021">
    <property type="protein sequence ID" value="MBK9719697.1"/>
    <property type="molecule type" value="Genomic_DNA"/>
</dbReference>
<reference evidence="1 2" key="1">
    <citation type="submission" date="2020-10" db="EMBL/GenBank/DDBJ databases">
        <title>Connecting structure to function with the recovery of over 1000 high-quality activated sludge metagenome-assembled genomes encoding full-length rRNA genes using long-read sequencing.</title>
        <authorList>
            <person name="Singleton C.M."/>
            <person name="Petriglieri F."/>
            <person name="Kristensen J.M."/>
            <person name="Kirkegaard R.H."/>
            <person name="Michaelsen T.Y."/>
            <person name="Andersen M.H."/>
            <person name="Karst S.M."/>
            <person name="Dueholm M.S."/>
            <person name="Nielsen P.H."/>
            <person name="Albertsen M."/>
        </authorList>
    </citation>
    <scope>NUCLEOTIDE SEQUENCE [LARGE SCALE GENOMIC DNA]</scope>
    <source>
        <strain evidence="1">Ribe_18-Q3-R11-54_BAT3C.373</strain>
    </source>
</reference>
<evidence type="ECO:0000313" key="2">
    <source>
        <dbReference type="Proteomes" id="UP000808349"/>
    </source>
</evidence>
<name>A0A9D7XJF9_9BACT</name>
<comment type="caution">
    <text evidence="1">The sequence shown here is derived from an EMBL/GenBank/DDBJ whole genome shotgun (WGS) entry which is preliminary data.</text>
</comment>
<sequence>MEDQKANYIHLIAEAKQDKFDLEQNYERFAREKYFMSRLDEDVFIIETKKIIKK</sequence>
<accession>A0A9D7XJF9</accession>